<dbReference type="Proteomes" id="UP000683360">
    <property type="component" value="Unassembled WGS sequence"/>
</dbReference>
<proteinExistence type="predicted"/>
<sequence length="154" mass="16975">MFEFSFESAYITDIQIYYRANLAERMDGFKLYVTNTSTIPPVGFLCYEDGPGLPDITQTIPCNQLGKYVIYYDDKGDDTYGPIVELCYVAINESSGGPPANLANDGTVTTCSKTKGSSVTFHVDLQEKSIVTGLFILLGGQSLLILEHDKLLYT</sequence>
<dbReference type="Gene3D" id="2.60.120.260">
    <property type="entry name" value="Galactose-binding domain-like"/>
    <property type="match status" value="1"/>
</dbReference>
<gene>
    <name evidence="1" type="ORF">MEDL_42296</name>
</gene>
<evidence type="ECO:0000313" key="2">
    <source>
        <dbReference type="Proteomes" id="UP000683360"/>
    </source>
</evidence>
<dbReference type="AlphaFoldDB" id="A0A8S3T6E3"/>
<accession>A0A8S3T6E3</accession>
<dbReference type="OrthoDB" id="6159258at2759"/>
<organism evidence="1 2">
    <name type="scientific">Mytilus edulis</name>
    <name type="common">Blue mussel</name>
    <dbReference type="NCBI Taxonomy" id="6550"/>
    <lineage>
        <taxon>Eukaryota</taxon>
        <taxon>Metazoa</taxon>
        <taxon>Spiralia</taxon>
        <taxon>Lophotrochozoa</taxon>
        <taxon>Mollusca</taxon>
        <taxon>Bivalvia</taxon>
        <taxon>Autobranchia</taxon>
        <taxon>Pteriomorphia</taxon>
        <taxon>Mytilida</taxon>
        <taxon>Mytiloidea</taxon>
        <taxon>Mytilidae</taxon>
        <taxon>Mytilinae</taxon>
        <taxon>Mytilus</taxon>
    </lineage>
</organism>
<name>A0A8S3T6E3_MYTED</name>
<keyword evidence="2" id="KW-1185">Reference proteome</keyword>
<reference evidence="1" key="1">
    <citation type="submission" date="2021-03" db="EMBL/GenBank/DDBJ databases">
        <authorList>
            <person name="Bekaert M."/>
        </authorList>
    </citation>
    <scope>NUCLEOTIDE SEQUENCE</scope>
</reference>
<evidence type="ECO:0000313" key="1">
    <source>
        <dbReference type="EMBL" id="CAG2229407.1"/>
    </source>
</evidence>
<comment type="caution">
    <text evidence="1">The sequence shown here is derived from an EMBL/GenBank/DDBJ whole genome shotgun (WGS) entry which is preliminary data.</text>
</comment>
<dbReference type="EMBL" id="CAJPWZ010002025">
    <property type="protein sequence ID" value="CAG2229407.1"/>
    <property type="molecule type" value="Genomic_DNA"/>
</dbReference>
<protein>
    <submittedName>
        <fullName evidence="1">Uncharacterized protein</fullName>
    </submittedName>
</protein>